<dbReference type="VEuPathDB" id="PlasmoDB:PRELSG_1416100"/>
<dbReference type="RefSeq" id="XP_028534952.1">
    <property type="nucleotide sequence ID" value="XM_028679216.1"/>
</dbReference>
<dbReference type="PANTHER" id="PTHR35695:SF1">
    <property type="entry name" value="GLYCEROL-3-PHOSPHATE ACYLTRANSFERASE, CHLOROPLASTIC"/>
    <property type="match status" value="1"/>
</dbReference>
<dbReference type="AlphaFoldDB" id="A0A1J1HBU8"/>
<feature type="domain" description="Phospholipid/glycerol acyltransferase" evidence="3">
    <location>
        <begin position="174"/>
        <end position="299"/>
    </location>
</feature>
<evidence type="ECO:0000259" key="3">
    <source>
        <dbReference type="Pfam" id="PF01553"/>
    </source>
</evidence>
<protein>
    <submittedName>
        <fullName evidence="4">Glycerol-3-phosphate 1-O-acyltransferase, putative</fullName>
        <ecNumber evidence="4">2.3.1.15</ecNumber>
    </submittedName>
</protein>
<dbReference type="PIRSF" id="PIRSF000431">
    <property type="entry name" value="Glycerol-3-P_O-acyltransfrase"/>
    <property type="match status" value="1"/>
</dbReference>
<dbReference type="SUPFAM" id="SSF69593">
    <property type="entry name" value="Glycerol-3-phosphate (1)-acyltransferase"/>
    <property type="match status" value="1"/>
</dbReference>
<dbReference type="OMA" id="EGRNIIW"/>
<dbReference type="EC" id="2.3.1.15" evidence="4"/>
<evidence type="ECO:0000256" key="2">
    <source>
        <dbReference type="SAM" id="Phobius"/>
    </source>
</evidence>
<proteinExistence type="predicted"/>
<dbReference type="GO" id="GO:0004366">
    <property type="term" value="F:glycerol-3-phosphate O-acyltransferase activity"/>
    <property type="evidence" value="ECO:0007669"/>
    <property type="project" value="UniProtKB-EC"/>
</dbReference>
<keyword evidence="4" id="KW-0808">Transferase</keyword>
<keyword evidence="4" id="KW-0012">Acyltransferase</keyword>
<feature type="transmembrane region" description="Helical" evidence="2">
    <location>
        <begin position="6"/>
        <end position="25"/>
    </location>
</feature>
<evidence type="ECO:0000313" key="4">
    <source>
        <dbReference type="EMBL" id="CRH02432.1"/>
    </source>
</evidence>
<dbReference type="GO" id="GO:0006655">
    <property type="term" value="P:phosphatidylglycerol biosynthetic process"/>
    <property type="evidence" value="ECO:0007669"/>
    <property type="project" value="TreeGrafter"/>
</dbReference>
<keyword evidence="2" id="KW-0472">Membrane</keyword>
<gene>
    <name evidence="4" type="primary">G3PAT</name>
    <name evidence="4" type="ORF">PRELSG_1416100</name>
</gene>
<name>A0A1J1HBU8_PLARL</name>
<sequence length="397" mass="46982">MIKINIYLLTIMIFLVFEIINVENLKKRSFYLKNSDFQYMTKGFHKNKPLKSYLSNFTTNNININYILKDNTYEGAYEIIYDKLELLKKENSDNIDHINTFEGFLEKYKEEIKKHKSCTPQVFLDIFLQFIEAFNKYRYYSFPNVHRYDESLYEWSLNFWSQLIDKKNSKFLGIENIKKIEKWKEEGHNIIIFGNHHIEADANIIKYFFDVHGSQDISRNMIFIGGHKIRTDPLSRPFSVAANLLCIYSKKYIENPPHLKEEKILFNHKSLNALRNLFNQGKQIIWLAPSGGRDRKGSDGHIKISPFDPKIIQTFHIFAKRSKVKTHFIGLALYTYNICPPPNTIDIDEIEKTRSCSYSSVSLNLGEDIFDLYPDMKESEITKNLYNYVNQLYDQIR</sequence>
<accession>A0A1J1HBU8</accession>
<dbReference type="KEGG" id="prel:PRELSG_1416100"/>
<dbReference type="Pfam" id="PF01553">
    <property type="entry name" value="Acyltransferase"/>
    <property type="match status" value="1"/>
</dbReference>
<dbReference type="Gene3D" id="3.40.1130.10">
    <property type="entry name" value="Glycerol-3-phosphate (1)-acyltransferase"/>
    <property type="match status" value="1"/>
</dbReference>
<organism evidence="4 5">
    <name type="scientific">Plasmodium relictum</name>
    <dbReference type="NCBI Taxonomy" id="85471"/>
    <lineage>
        <taxon>Eukaryota</taxon>
        <taxon>Sar</taxon>
        <taxon>Alveolata</taxon>
        <taxon>Apicomplexa</taxon>
        <taxon>Aconoidasida</taxon>
        <taxon>Haemosporida</taxon>
        <taxon>Plasmodiidae</taxon>
        <taxon>Plasmodium</taxon>
        <taxon>Plasmodium (Haemamoeba)</taxon>
    </lineage>
</organism>
<evidence type="ECO:0000256" key="1">
    <source>
        <dbReference type="PIRSR" id="PIRSR000431-2"/>
    </source>
</evidence>
<dbReference type="Proteomes" id="UP000220158">
    <property type="component" value="Chromosome 14"/>
</dbReference>
<dbReference type="InterPro" id="IPR016222">
    <property type="entry name" value="G3P_O-acylTrfase_chlp"/>
</dbReference>
<dbReference type="GeneID" id="39738592"/>
<evidence type="ECO:0000313" key="5">
    <source>
        <dbReference type="Proteomes" id="UP000220158"/>
    </source>
</evidence>
<dbReference type="InterPro" id="IPR002123">
    <property type="entry name" value="Plipid/glycerol_acylTrfase"/>
</dbReference>
<dbReference type="EMBL" id="LN835309">
    <property type="protein sequence ID" value="CRH02432.1"/>
    <property type="molecule type" value="Genomic_DNA"/>
</dbReference>
<keyword evidence="5" id="KW-1185">Reference proteome</keyword>
<keyword evidence="2" id="KW-0812">Transmembrane</keyword>
<reference evidence="4 5" key="1">
    <citation type="submission" date="2015-04" db="EMBL/GenBank/DDBJ databases">
        <authorList>
            <consortium name="Pathogen Informatics"/>
        </authorList>
    </citation>
    <scope>NUCLEOTIDE SEQUENCE [LARGE SCALE GENOMIC DNA]</scope>
    <source>
        <strain evidence="4 5">SGS1</strain>
    </source>
</reference>
<dbReference type="OrthoDB" id="524544at2759"/>
<dbReference type="PANTHER" id="PTHR35695">
    <property type="entry name" value="GLYCEROL-3-PHOSPHATE ACYLTRANSFERASE, CHLOROPLASTIC"/>
    <property type="match status" value="1"/>
</dbReference>
<keyword evidence="2" id="KW-1133">Transmembrane helix</keyword>
<feature type="short sequence motif" description="HXXXXD motif" evidence="1">
    <location>
        <begin position="196"/>
        <end position="201"/>
    </location>
</feature>